<name>A0A0L0V6U7_9BASI</name>
<feature type="region of interest" description="Disordered" evidence="1">
    <location>
        <begin position="72"/>
        <end position="95"/>
    </location>
</feature>
<dbReference type="Proteomes" id="UP000054564">
    <property type="component" value="Unassembled WGS sequence"/>
</dbReference>
<protein>
    <submittedName>
        <fullName evidence="2">Uncharacterized protein</fullName>
    </submittedName>
</protein>
<proteinExistence type="predicted"/>
<sequence length="95" mass="10430">MPGSERSIGRTITGTVNCDGDSTGGWGSRGTLKRSRKETLAADSCSPSVEVRYQWVSEVSVYHSQCLHKLQRKTKPPGRPCYQKNEKAFASPLSV</sequence>
<organism evidence="2 3">
    <name type="scientific">Puccinia striiformis f. sp. tritici PST-78</name>
    <dbReference type="NCBI Taxonomy" id="1165861"/>
    <lineage>
        <taxon>Eukaryota</taxon>
        <taxon>Fungi</taxon>
        <taxon>Dikarya</taxon>
        <taxon>Basidiomycota</taxon>
        <taxon>Pucciniomycotina</taxon>
        <taxon>Pucciniomycetes</taxon>
        <taxon>Pucciniales</taxon>
        <taxon>Pucciniaceae</taxon>
        <taxon>Puccinia</taxon>
    </lineage>
</organism>
<dbReference type="AlphaFoldDB" id="A0A0L0V6U7"/>
<evidence type="ECO:0000256" key="1">
    <source>
        <dbReference type="SAM" id="MobiDB-lite"/>
    </source>
</evidence>
<evidence type="ECO:0000313" key="2">
    <source>
        <dbReference type="EMBL" id="KNE94921.1"/>
    </source>
</evidence>
<reference evidence="3" key="1">
    <citation type="submission" date="2014-03" db="EMBL/GenBank/DDBJ databases">
        <title>The Genome Sequence of Puccinia striiformis f. sp. tritici PST-78.</title>
        <authorList>
            <consortium name="The Broad Institute Genome Sequencing Platform"/>
            <person name="Cuomo C."/>
            <person name="Hulbert S."/>
            <person name="Chen X."/>
            <person name="Walker B."/>
            <person name="Young S.K."/>
            <person name="Zeng Q."/>
            <person name="Gargeya S."/>
            <person name="Fitzgerald M."/>
            <person name="Haas B."/>
            <person name="Abouelleil A."/>
            <person name="Alvarado L."/>
            <person name="Arachchi H.M."/>
            <person name="Berlin A.M."/>
            <person name="Chapman S.B."/>
            <person name="Goldberg J."/>
            <person name="Griggs A."/>
            <person name="Gujja S."/>
            <person name="Hansen M."/>
            <person name="Howarth C."/>
            <person name="Imamovic A."/>
            <person name="Larimer J."/>
            <person name="McCowan C."/>
            <person name="Montmayeur A."/>
            <person name="Murphy C."/>
            <person name="Neiman D."/>
            <person name="Pearson M."/>
            <person name="Priest M."/>
            <person name="Roberts A."/>
            <person name="Saif S."/>
            <person name="Shea T."/>
            <person name="Sisk P."/>
            <person name="Sykes S."/>
            <person name="Wortman J."/>
            <person name="Nusbaum C."/>
            <person name="Birren B."/>
        </authorList>
    </citation>
    <scope>NUCLEOTIDE SEQUENCE [LARGE SCALE GENOMIC DNA]</scope>
    <source>
        <strain evidence="3">race PST-78</strain>
    </source>
</reference>
<keyword evidence="3" id="KW-1185">Reference proteome</keyword>
<dbReference type="EMBL" id="AJIL01000106">
    <property type="protein sequence ID" value="KNE94921.1"/>
    <property type="molecule type" value="Genomic_DNA"/>
</dbReference>
<gene>
    <name evidence="2" type="ORF">PSTG_11712</name>
</gene>
<accession>A0A0L0V6U7</accession>
<comment type="caution">
    <text evidence="2">The sequence shown here is derived from an EMBL/GenBank/DDBJ whole genome shotgun (WGS) entry which is preliminary data.</text>
</comment>
<evidence type="ECO:0000313" key="3">
    <source>
        <dbReference type="Proteomes" id="UP000054564"/>
    </source>
</evidence>